<name>A0A382QAL6_9ZZZZ</name>
<reference evidence="1" key="1">
    <citation type="submission" date="2018-05" db="EMBL/GenBank/DDBJ databases">
        <authorList>
            <person name="Lanie J.A."/>
            <person name="Ng W.-L."/>
            <person name="Kazmierczak K.M."/>
            <person name="Andrzejewski T.M."/>
            <person name="Davidsen T.M."/>
            <person name="Wayne K.J."/>
            <person name="Tettelin H."/>
            <person name="Glass J.I."/>
            <person name="Rusch D."/>
            <person name="Podicherti R."/>
            <person name="Tsui H.-C.T."/>
            <person name="Winkler M.E."/>
        </authorList>
    </citation>
    <scope>NUCLEOTIDE SEQUENCE</scope>
</reference>
<proteinExistence type="predicted"/>
<dbReference type="EMBL" id="UINC01112560">
    <property type="protein sequence ID" value="SVC81592.1"/>
    <property type="molecule type" value="Genomic_DNA"/>
</dbReference>
<organism evidence="1">
    <name type="scientific">marine metagenome</name>
    <dbReference type="NCBI Taxonomy" id="408172"/>
    <lineage>
        <taxon>unclassified sequences</taxon>
        <taxon>metagenomes</taxon>
        <taxon>ecological metagenomes</taxon>
    </lineage>
</organism>
<evidence type="ECO:0000313" key="1">
    <source>
        <dbReference type="EMBL" id="SVC81592.1"/>
    </source>
</evidence>
<accession>A0A382QAL6</accession>
<dbReference type="AlphaFoldDB" id="A0A382QAL6"/>
<gene>
    <name evidence="1" type="ORF">METZ01_LOCUS334446</name>
</gene>
<sequence length="114" mass="12310">MGFEGAGLDTPHDEPNFEVVDGQRLRGWYPSDPGQIPHNVCGCGNCSEHNLDLQWHPIATIASGLTLDEALDLAFGYNQAELRAAARDTVRMPRWAVVFVTGEGPFSTIGGDLA</sequence>
<protein>
    <submittedName>
        <fullName evidence="1">Uncharacterized protein</fullName>
    </submittedName>
</protein>